<dbReference type="WBParaSite" id="SMUV_0001003001-mRNA-1">
    <property type="protein sequence ID" value="SMUV_0001003001-mRNA-1"/>
    <property type="gene ID" value="SMUV_0001003001"/>
</dbReference>
<dbReference type="AlphaFoldDB" id="A0A0N5AYI8"/>
<keyword evidence="1" id="KW-1185">Reference proteome</keyword>
<dbReference type="Proteomes" id="UP000046393">
    <property type="component" value="Unplaced"/>
</dbReference>
<accession>A0A0N5AYI8</accession>
<proteinExistence type="predicted"/>
<evidence type="ECO:0000313" key="2">
    <source>
        <dbReference type="WBParaSite" id="SMUV_0001003001-mRNA-1"/>
    </source>
</evidence>
<protein>
    <submittedName>
        <fullName evidence="2">Secreted protein</fullName>
    </submittedName>
</protein>
<organism evidence="1 2">
    <name type="scientific">Syphacia muris</name>
    <dbReference type="NCBI Taxonomy" id="451379"/>
    <lineage>
        <taxon>Eukaryota</taxon>
        <taxon>Metazoa</taxon>
        <taxon>Ecdysozoa</taxon>
        <taxon>Nematoda</taxon>
        <taxon>Chromadorea</taxon>
        <taxon>Rhabditida</taxon>
        <taxon>Spirurina</taxon>
        <taxon>Oxyuridomorpha</taxon>
        <taxon>Oxyuroidea</taxon>
        <taxon>Oxyuridae</taxon>
        <taxon>Syphacia</taxon>
    </lineage>
</organism>
<sequence length="100" mass="11464">MCVLYVQWNVCLCRCRCLHVGGLSVYVREFRCKLKYRSMYDEVGDCKRRCDLTRRLNVTRRNQSFFALALGLEKIPLHSNVVVVDYSCDAAAAAAACQYS</sequence>
<name>A0A0N5AYI8_9BILA</name>
<evidence type="ECO:0000313" key="1">
    <source>
        <dbReference type="Proteomes" id="UP000046393"/>
    </source>
</evidence>
<reference evidence="2" key="1">
    <citation type="submission" date="2017-02" db="UniProtKB">
        <authorList>
            <consortium name="WormBaseParasite"/>
        </authorList>
    </citation>
    <scope>IDENTIFICATION</scope>
</reference>